<dbReference type="STRING" id="195883.A0A482WRX7"/>
<dbReference type="GO" id="GO:0005829">
    <property type="term" value="C:cytosol"/>
    <property type="evidence" value="ECO:0007669"/>
    <property type="project" value="UniProtKB-SubCell"/>
</dbReference>
<dbReference type="SMART" id="SM00195">
    <property type="entry name" value="DSPc"/>
    <property type="match status" value="1"/>
</dbReference>
<dbReference type="InParanoid" id="A0A482WRX7"/>
<evidence type="ECO:0000256" key="6">
    <source>
        <dbReference type="ARBA" id="ARBA00022490"/>
    </source>
</evidence>
<dbReference type="PROSITE" id="PS50054">
    <property type="entry name" value="TYR_PHOSPHATASE_DUAL"/>
    <property type="match status" value="1"/>
</dbReference>
<dbReference type="SUPFAM" id="SSF52799">
    <property type="entry name" value="(Phosphotyrosine protein) phosphatases II"/>
    <property type="match status" value="1"/>
</dbReference>
<evidence type="ECO:0000313" key="18">
    <source>
        <dbReference type="Proteomes" id="UP000291343"/>
    </source>
</evidence>
<dbReference type="GO" id="GO:0005634">
    <property type="term" value="C:nucleus"/>
    <property type="evidence" value="ECO:0007669"/>
    <property type="project" value="UniProtKB-SubCell"/>
</dbReference>
<evidence type="ECO:0000313" key="17">
    <source>
        <dbReference type="EMBL" id="RZF36369.1"/>
    </source>
</evidence>
<dbReference type="InterPro" id="IPR057023">
    <property type="entry name" value="PTP-SAK"/>
</dbReference>
<comment type="catalytic activity">
    <reaction evidence="11">
        <text>O-phospho-L-threonyl-[protein] + H2O = L-threonyl-[protein] + phosphate</text>
        <dbReference type="Rhea" id="RHEA:47004"/>
        <dbReference type="Rhea" id="RHEA-COMP:11060"/>
        <dbReference type="Rhea" id="RHEA-COMP:11605"/>
        <dbReference type="ChEBI" id="CHEBI:15377"/>
        <dbReference type="ChEBI" id="CHEBI:30013"/>
        <dbReference type="ChEBI" id="CHEBI:43474"/>
        <dbReference type="ChEBI" id="CHEBI:61977"/>
        <dbReference type="EC" id="3.1.3.16"/>
    </reaction>
</comment>
<accession>A0A482WRX7</accession>
<keyword evidence="8" id="KW-0904">Protein phosphatase</keyword>
<evidence type="ECO:0000256" key="8">
    <source>
        <dbReference type="ARBA" id="ARBA00022912"/>
    </source>
</evidence>
<dbReference type="SMR" id="A0A482WRX7"/>
<comment type="subcellular location">
    <subcellularLocation>
        <location evidence="2">Cytoplasm</location>
        <location evidence="2">Cytosol</location>
    </subcellularLocation>
    <subcellularLocation>
        <location evidence="1">Nucleus</location>
    </subcellularLocation>
</comment>
<evidence type="ECO:0000256" key="14">
    <source>
        <dbReference type="ARBA" id="ARBA00081937"/>
    </source>
</evidence>
<evidence type="ECO:0000256" key="9">
    <source>
        <dbReference type="ARBA" id="ARBA00023242"/>
    </source>
</evidence>
<dbReference type="InterPro" id="IPR003595">
    <property type="entry name" value="Tyr_Pase_cat"/>
</dbReference>
<comment type="function">
    <text evidence="12">Protein phosphatase that mediates dephosphorylation of proteins phosphorylated on Tyr and Ser/Thr residues. In vitro, it can dephosphorylate p44-ERK1 (MAPK3) but not p54 SAPK-beta (MAPK10) in vitro. Able to enhance activation of JNK and p38 (MAPK14).</text>
</comment>
<dbReference type="EMBL" id="QKKF02026461">
    <property type="protein sequence ID" value="RZF36369.1"/>
    <property type="molecule type" value="Genomic_DNA"/>
</dbReference>
<evidence type="ECO:0000256" key="2">
    <source>
        <dbReference type="ARBA" id="ARBA00004514"/>
    </source>
</evidence>
<dbReference type="SMART" id="SM00404">
    <property type="entry name" value="PTPc_motif"/>
    <property type="match status" value="1"/>
</dbReference>
<evidence type="ECO:0000256" key="4">
    <source>
        <dbReference type="ARBA" id="ARBA00013064"/>
    </source>
</evidence>
<keyword evidence="6" id="KW-0963">Cytoplasm</keyword>
<evidence type="ECO:0000256" key="3">
    <source>
        <dbReference type="ARBA" id="ARBA00008601"/>
    </source>
</evidence>
<comment type="similarity">
    <text evidence="3">Belongs to the protein-tyrosine phosphatase family. Non-receptor class dual specificity subfamily.</text>
</comment>
<dbReference type="InterPro" id="IPR050561">
    <property type="entry name" value="PTP"/>
</dbReference>
<keyword evidence="7" id="KW-0378">Hydrolase</keyword>
<dbReference type="Proteomes" id="UP000291343">
    <property type="component" value="Unassembled WGS sequence"/>
</dbReference>
<evidence type="ECO:0000256" key="1">
    <source>
        <dbReference type="ARBA" id="ARBA00004123"/>
    </source>
</evidence>
<reference evidence="17 18" key="1">
    <citation type="journal article" date="2017" name="Gigascience">
        <title>Genome sequence of the small brown planthopper, Laodelphax striatellus.</title>
        <authorList>
            <person name="Zhu J."/>
            <person name="Jiang F."/>
            <person name="Wang X."/>
            <person name="Yang P."/>
            <person name="Bao Y."/>
            <person name="Zhao W."/>
            <person name="Wang W."/>
            <person name="Lu H."/>
            <person name="Wang Q."/>
            <person name="Cui N."/>
            <person name="Li J."/>
            <person name="Chen X."/>
            <person name="Luo L."/>
            <person name="Yu J."/>
            <person name="Kang L."/>
            <person name="Cui F."/>
        </authorList>
    </citation>
    <scope>NUCLEOTIDE SEQUENCE [LARGE SCALE GENOMIC DNA]</scope>
    <source>
        <strain evidence="17">Lst14</strain>
    </source>
</reference>
<keyword evidence="18" id="KW-1185">Reference proteome</keyword>
<dbReference type="GO" id="GO:0004725">
    <property type="term" value="F:protein tyrosine phosphatase activity"/>
    <property type="evidence" value="ECO:0007669"/>
    <property type="project" value="UniProtKB-EC"/>
</dbReference>
<comment type="caution">
    <text evidence="17">The sequence shown here is derived from an EMBL/GenBank/DDBJ whole genome shotgun (WGS) entry which is preliminary data.</text>
</comment>
<evidence type="ECO:0000256" key="7">
    <source>
        <dbReference type="ARBA" id="ARBA00022801"/>
    </source>
</evidence>
<dbReference type="Pfam" id="PF22784">
    <property type="entry name" value="PTP-SAK"/>
    <property type="match status" value="1"/>
</dbReference>
<dbReference type="PANTHER" id="PTHR23339">
    <property type="entry name" value="TYROSINE SPECIFIC PROTEIN PHOSPHATASE AND DUAL SPECIFICITY PROTEIN PHOSPHATASE"/>
    <property type="match status" value="1"/>
</dbReference>
<feature type="domain" description="Tyrosine specific protein phosphatases" evidence="16">
    <location>
        <begin position="89"/>
        <end position="154"/>
    </location>
</feature>
<dbReference type="InterPro" id="IPR000387">
    <property type="entry name" value="Tyr_Pase_dom"/>
</dbReference>
<organism evidence="17 18">
    <name type="scientific">Laodelphax striatellus</name>
    <name type="common">Small brown planthopper</name>
    <name type="synonym">Delphax striatella</name>
    <dbReference type="NCBI Taxonomy" id="195883"/>
    <lineage>
        <taxon>Eukaryota</taxon>
        <taxon>Metazoa</taxon>
        <taxon>Ecdysozoa</taxon>
        <taxon>Arthropoda</taxon>
        <taxon>Hexapoda</taxon>
        <taxon>Insecta</taxon>
        <taxon>Pterygota</taxon>
        <taxon>Neoptera</taxon>
        <taxon>Paraneoptera</taxon>
        <taxon>Hemiptera</taxon>
        <taxon>Auchenorrhyncha</taxon>
        <taxon>Fulgoroidea</taxon>
        <taxon>Delphacidae</taxon>
        <taxon>Criomorphinae</taxon>
        <taxon>Laodelphax</taxon>
    </lineage>
</organism>
<sequence>MTDVVHLEEEEDDGDVYPPWNFTWVVRDRLAAMACPHRPAHLRFLAEQGICHLITLSPEKKPPAHLCDELSYYNVAVDEFEAPTIKQIEKFIEICRKCTKRGQAIGVHCRMGRGRTGVMAACYLMRFGGQCPERAVTTVRMSRPGSIETLDQEKIIHTYYDYMMGDNQTDLDCQ</sequence>
<evidence type="ECO:0000256" key="5">
    <source>
        <dbReference type="ARBA" id="ARBA00013081"/>
    </source>
</evidence>
<evidence type="ECO:0000259" key="16">
    <source>
        <dbReference type="PROSITE" id="PS50056"/>
    </source>
</evidence>
<evidence type="ECO:0000256" key="10">
    <source>
        <dbReference type="ARBA" id="ARBA00047761"/>
    </source>
</evidence>
<dbReference type="GO" id="GO:0004722">
    <property type="term" value="F:protein serine/threonine phosphatase activity"/>
    <property type="evidence" value="ECO:0007669"/>
    <property type="project" value="UniProtKB-EC"/>
</dbReference>
<dbReference type="InterPro" id="IPR016130">
    <property type="entry name" value="Tyr_Pase_AS"/>
</dbReference>
<dbReference type="EC" id="3.1.3.16" evidence="5"/>
<evidence type="ECO:0000256" key="11">
    <source>
        <dbReference type="ARBA" id="ARBA00048336"/>
    </source>
</evidence>
<dbReference type="Gene3D" id="3.90.190.10">
    <property type="entry name" value="Protein tyrosine phosphatase superfamily"/>
    <property type="match status" value="1"/>
</dbReference>
<evidence type="ECO:0000256" key="13">
    <source>
        <dbReference type="ARBA" id="ARBA00068789"/>
    </source>
</evidence>
<dbReference type="PROSITE" id="PS50056">
    <property type="entry name" value="TYR_PHOSPHATASE_2"/>
    <property type="match status" value="1"/>
</dbReference>
<dbReference type="PROSITE" id="PS00383">
    <property type="entry name" value="TYR_PHOSPHATASE_1"/>
    <property type="match status" value="1"/>
</dbReference>
<dbReference type="InterPro" id="IPR029021">
    <property type="entry name" value="Prot-tyrosine_phosphatase-like"/>
</dbReference>
<feature type="domain" description="Tyrosine-protein phosphatase" evidence="15">
    <location>
        <begin position="21"/>
        <end position="168"/>
    </location>
</feature>
<dbReference type="InterPro" id="IPR020422">
    <property type="entry name" value="TYR_PHOSPHATASE_DUAL_dom"/>
</dbReference>
<name>A0A482WRX7_LAOST</name>
<protein>
    <recommendedName>
        <fullName evidence="13">Dual specificity protein phosphatase 23</fullName>
        <ecNumber evidence="5">3.1.3.16</ecNumber>
        <ecNumber evidence="4">3.1.3.48</ecNumber>
    </recommendedName>
    <alternativeName>
        <fullName evidence="14">Low molecular mass dual specificity phosphatase 3</fullName>
    </alternativeName>
</protein>
<gene>
    <name evidence="17" type="ORF">LSTR_LSTR002965</name>
</gene>
<keyword evidence="9" id="KW-0539">Nucleus</keyword>
<dbReference type="EC" id="3.1.3.48" evidence="4"/>
<dbReference type="OrthoDB" id="19045at2759"/>
<dbReference type="FunFam" id="3.90.190.10:FF:000063">
    <property type="entry name" value="Dual specificity phosphatase 23"/>
    <property type="match status" value="1"/>
</dbReference>
<evidence type="ECO:0000256" key="12">
    <source>
        <dbReference type="ARBA" id="ARBA00053915"/>
    </source>
</evidence>
<dbReference type="AlphaFoldDB" id="A0A482WRX7"/>
<comment type="catalytic activity">
    <reaction evidence="10">
        <text>O-phospho-L-seryl-[protein] + H2O = L-seryl-[protein] + phosphate</text>
        <dbReference type="Rhea" id="RHEA:20629"/>
        <dbReference type="Rhea" id="RHEA-COMP:9863"/>
        <dbReference type="Rhea" id="RHEA-COMP:11604"/>
        <dbReference type="ChEBI" id="CHEBI:15377"/>
        <dbReference type="ChEBI" id="CHEBI:29999"/>
        <dbReference type="ChEBI" id="CHEBI:43474"/>
        <dbReference type="ChEBI" id="CHEBI:83421"/>
        <dbReference type="EC" id="3.1.3.16"/>
    </reaction>
</comment>
<proteinExistence type="inferred from homology"/>
<evidence type="ECO:0000259" key="15">
    <source>
        <dbReference type="PROSITE" id="PS50054"/>
    </source>
</evidence>